<protein>
    <submittedName>
        <fullName evidence="1">Uncharacterized protein</fullName>
    </submittedName>
</protein>
<proteinExistence type="predicted"/>
<evidence type="ECO:0000313" key="1">
    <source>
        <dbReference type="EMBL" id="QUS40714.1"/>
    </source>
</evidence>
<dbReference type="RefSeq" id="WP_211909304.1">
    <property type="nucleotide sequence ID" value="NZ_CP036498.1"/>
</dbReference>
<reference evidence="1 2" key="1">
    <citation type="submission" date="2019-02" db="EMBL/GenBank/DDBJ databases">
        <title>Emended description of the genus Rhodopseudomonas and description of Rhodopseudomonas albus sp. nov., a non-phototrophic, heavy-metal-tolerant bacterium isolated from garden soil.</title>
        <authorList>
            <person name="Bao Z."/>
            <person name="Cao W.W."/>
            <person name="Sato Y."/>
            <person name="Nishizawa T."/>
            <person name="Zhao J."/>
            <person name="Guo Y."/>
            <person name="Ohta H."/>
        </authorList>
    </citation>
    <scope>NUCLEOTIDE SEQUENCE [LARGE SCALE GENOMIC DNA]</scope>
    <source>
        <strain evidence="1 2">SK50-23</strain>
    </source>
</reference>
<keyword evidence="2" id="KW-1185">Reference proteome</keyword>
<gene>
    <name evidence="1" type="ORF">RPMA_19155</name>
</gene>
<organism evidence="1 2">
    <name type="scientific">Tardiphaga alba</name>
    <dbReference type="NCBI Taxonomy" id="340268"/>
    <lineage>
        <taxon>Bacteria</taxon>
        <taxon>Pseudomonadati</taxon>
        <taxon>Pseudomonadota</taxon>
        <taxon>Alphaproteobacteria</taxon>
        <taxon>Hyphomicrobiales</taxon>
        <taxon>Nitrobacteraceae</taxon>
        <taxon>Tardiphaga</taxon>
    </lineage>
</organism>
<evidence type="ECO:0000313" key="2">
    <source>
        <dbReference type="Proteomes" id="UP000682843"/>
    </source>
</evidence>
<name>A0ABX8ADJ7_9BRAD</name>
<accession>A0ABX8ADJ7</accession>
<sequence length="178" mass="20411">MLFDAINSGKATAFGWDGKGPPRPFDIKSLPYWLDDLRLVLFAGVVRDPETWPKRSMLYVVLKQAQIARLLRAKKSKKKRTELCEFEIDGLVTLIEEFAEEHGTLIPFEPLWDLLRPHLSRHMGRDLFNTSIYMKLRCALPTGGGGRRKKSVVVGFHNSREELRELVGKFINTPFLAE</sequence>
<dbReference type="EMBL" id="CP036498">
    <property type="protein sequence ID" value="QUS40714.1"/>
    <property type="molecule type" value="Genomic_DNA"/>
</dbReference>
<dbReference type="Proteomes" id="UP000682843">
    <property type="component" value="Chromosome"/>
</dbReference>